<evidence type="ECO:0000313" key="3">
    <source>
        <dbReference type="EMBL" id="QHT19418.1"/>
    </source>
</evidence>
<name>A0A6C0DR63_9ZZZZ</name>
<organism evidence="3">
    <name type="scientific">viral metagenome</name>
    <dbReference type="NCBI Taxonomy" id="1070528"/>
    <lineage>
        <taxon>unclassified sequences</taxon>
        <taxon>metagenomes</taxon>
        <taxon>organismal metagenomes</taxon>
    </lineage>
</organism>
<evidence type="ECO:0000256" key="1">
    <source>
        <dbReference type="ARBA" id="ARBA00005228"/>
    </source>
</evidence>
<feature type="domain" description="Peptidase S9 prolyl oligopeptidase catalytic" evidence="2">
    <location>
        <begin position="385"/>
        <end position="578"/>
    </location>
</feature>
<dbReference type="SUPFAM" id="SSF53474">
    <property type="entry name" value="alpha/beta-Hydrolases"/>
    <property type="match status" value="1"/>
</dbReference>
<dbReference type="InterPro" id="IPR051543">
    <property type="entry name" value="Serine_Peptidase_S9A"/>
</dbReference>
<dbReference type="InterPro" id="IPR002470">
    <property type="entry name" value="Peptidase_S9A"/>
</dbReference>
<accession>A0A6C0DR63</accession>
<comment type="similarity">
    <text evidence="1">Belongs to the peptidase S9A family.</text>
</comment>
<dbReference type="EMBL" id="MN739665">
    <property type="protein sequence ID" value="QHT19418.1"/>
    <property type="molecule type" value="Genomic_DNA"/>
</dbReference>
<reference evidence="3" key="1">
    <citation type="journal article" date="2020" name="Nature">
        <title>Giant virus diversity and host interactions through global metagenomics.</title>
        <authorList>
            <person name="Schulz F."/>
            <person name="Roux S."/>
            <person name="Paez-Espino D."/>
            <person name="Jungbluth S."/>
            <person name="Walsh D.A."/>
            <person name="Denef V.J."/>
            <person name="McMahon K.D."/>
            <person name="Konstantinidis K.T."/>
            <person name="Eloe-Fadrosh E.A."/>
            <person name="Kyrpides N.C."/>
            <person name="Woyke T."/>
        </authorList>
    </citation>
    <scope>NUCLEOTIDE SEQUENCE</scope>
    <source>
        <strain evidence="3">GVMAG-M-3300023174-57</strain>
    </source>
</reference>
<dbReference type="GO" id="GO:0006508">
    <property type="term" value="P:proteolysis"/>
    <property type="evidence" value="ECO:0007669"/>
    <property type="project" value="InterPro"/>
</dbReference>
<dbReference type="InterPro" id="IPR029058">
    <property type="entry name" value="AB_hydrolase_fold"/>
</dbReference>
<evidence type="ECO:0000259" key="2">
    <source>
        <dbReference type="Pfam" id="PF00326"/>
    </source>
</evidence>
<protein>
    <recommendedName>
        <fullName evidence="2">Peptidase S9 prolyl oligopeptidase catalytic domain-containing protein</fullName>
    </recommendedName>
</protein>
<dbReference type="Pfam" id="PF00326">
    <property type="entry name" value="Peptidase_S9"/>
    <property type="match status" value="1"/>
</dbReference>
<dbReference type="PANTHER" id="PTHR11757">
    <property type="entry name" value="PROTEASE FAMILY S9A OLIGOPEPTIDASE"/>
    <property type="match status" value="1"/>
</dbReference>
<dbReference type="GO" id="GO:0004252">
    <property type="term" value="F:serine-type endopeptidase activity"/>
    <property type="evidence" value="ECO:0007669"/>
    <property type="project" value="InterPro"/>
</dbReference>
<dbReference type="Gene3D" id="3.40.50.1820">
    <property type="entry name" value="alpha/beta hydrolase"/>
    <property type="match status" value="1"/>
</dbReference>
<proteinExistence type="inferred from homology"/>
<dbReference type="AlphaFoldDB" id="A0A6C0DR63"/>
<sequence>METRDLGFIKWTDTYGALEHNGPALTAAIEEENNRLEAYVKTLDKTHVKAWQELFANEPKTHPAYYNYRWQTNTIYVNEYNRYMPNYTIKPPEGKTLNLEGALALGTTERLLWSVEDRSEGREELSLTLYNSKLDSILTIKDVGDSTGHRGETIYYLGAEERLWFNSLNLIRNRQSFCIYKEEIPKYSLSIVQPKYQQDLFLLRKSALYQDLALVTPQNRLVWLSRGYGRKIPITRDIIAYNTYLEIEKTRVDYPPHHYILEGYRKGTDLYCTFSTAAKQALYCYSMKTNRWSAIVPAVVGEISIIESIDGFLIGYPNKPDIVISESKDLLFRGEGPRYAIESGSEPVPWFLVHPGRKPRGLVVVGYGSYGMHTKKSQVRLWQPWLVRGYAIATLCVRGGGEVGDDWWEGGRTPYNLRNRVTDFVEGTLALQKRFSFDKSNTIIYGRSAGGFLVTAAAYYLMEKIAAVYAAKPYTDLLRTTANGHAGQTLQESDEFGYVEHDPVGFKYNFEISPYENAPLKPKVNPAVLLTTGTNDAEVPHFQPVRYAKRLNDLGWKNVLCRVAEDEGHFTKLKGESGEALDAAILDSFLDDNARKLTPSNQFSDTRH</sequence>
<dbReference type="PANTHER" id="PTHR11757:SF19">
    <property type="entry name" value="PROLYL ENDOPEPTIDASE-LIKE"/>
    <property type="match status" value="1"/>
</dbReference>
<dbReference type="InterPro" id="IPR001375">
    <property type="entry name" value="Peptidase_S9_cat"/>
</dbReference>
<dbReference type="PRINTS" id="PR00862">
    <property type="entry name" value="PROLIGOPTASE"/>
</dbReference>